<dbReference type="EMBL" id="JAVDQK010000005">
    <property type="protein sequence ID" value="MDR6219036.1"/>
    <property type="molecule type" value="Genomic_DNA"/>
</dbReference>
<dbReference type="GO" id="GO:0003824">
    <property type="term" value="F:catalytic activity"/>
    <property type="evidence" value="ECO:0007669"/>
    <property type="project" value="InterPro"/>
</dbReference>
<dbReference type="InterPro" id="IPR014729">
    <property type="entry name" value="Rossmann-like_a/b/a_fold"/>
</dbReference>
<dbReference type="Gene3D" id="3.40.50.620">
    <property type="entry name" value="HUPs"/>
    <property type="match status" value="1"/>
</dbReference>
<dbReference type="AlphaFoldDB" id="A0AAE4BNS9"/>
<reference evidence="2" key="1">
    <citation type="submission" date="2023-07" db="EMBL/GenBank/DDBJ databases">
        <title>Sorghum-associated microbial communities from plants grown in Nebraska, USA.</title>
        <authorList>
            <person name="Schachtman D."/>
        </authorList>
    </citation>
    <scope>NUCLEOTIDE SEQUENCE</scope>
    <source>
        <strain evidence="2">BE330</strain>
    </source>
</reference>
<gene>
    <name evidence="2" type="ORF">J2Y00_002633</name>
</gene>
<sequence length="272" mass="30238">MSDRQMISAPPEVQDLIDGGALFAVNSSGGKDSQATLITVARLVPPTQLLVVHADLGEVEWHGALDHARAQAEAAGAPFIVSRARKTFFDLVEHRHRTYPAASAFPTSAARQCTSDLKRDAIVRDTRRYADQHHFTQIVTCMGMRAQESPRRAQQAVFKRSARYSTARRDWFEWLPIHALSTDEVFSVIHAAGQQPHPAYARGNERLSCVFCIFGSRNDLRAGAAARPELFERYVELERRTGSTLSQSRRPLEEVTGLSVAEAYALHARSLT</sequence>
<evidence type="ECO:0000259" key="1">
    <source>
        <dbReference type="Pfam" id="PF01507"/>
    </source>
</evidence>
<organism evidence="2 3">
    <name type="scientific">Deinococcus soli</name>
    <name type="common">ex Cha et al. 2016</name>
    <dbReference type="NCBI Taxonomy" id="1309411"/>
    <lineage>
        <taxon>Bacteria</taxon>
        <taxon>Thermotogati</taxon>
        <taxon>Deinococcota</taxon>
        <taxon>Deinococci</taxon>
        <taxon>Deinococcales</taxon>
        <taxon>Deinococcaceae</taxon>
        <taxon>Deinococcus</taxon>
    </lineage>
</organism>
<accession>A0AAE4BNS9</accession>
<dbReference type="PANTHER" id="PTHR43196">
    <property type="entry name" value="SULFATE ADENYLYLTRANSFERASE SUBUNIT 2"/>
    <property type="match status" value="1"/>
</dbReference>
<evidence type="ECO:0000313" key="2">
    <source>
        <dbReference type="EMBL" id="MDR6219036.1"/>
    </source>
</evidence>
<dbReference type="InterPro" id="IPR002500">
    <property type="entry name" value="PAPS_reduct_dom"/>
</dbReference>
<feature type="domain" description="Phosphoadenosine phosphosulphate reductase" evidence="1">
    <location>
        <begin position="24"/>
        <end position="212"/>
    </location>
</feature>
<comment type="caution">
    <text evidence="2">The sequence shown here is derived from an EMBL/GenBank/DDBJ whole genome shotgun (WGS) entry which is preliminary data.</text>
</comment>
<dbReference type="RefSeq" id="WP_309854082.1">
    <property type="nucleotide sequence ID" value="NZ_JAVDQJ010000004.1"/>
</dbReference>
<protein>
    <submittedName>
        <fullName evidence="2">3'-phosphoadenosine 5'-phosphosulfate sulfotransferase (PAPS reductase)/FAD synthetase</fullName>
    </submittedName>
</protein>
<dbReference type="SUPFAM" id="SSF52402">
    <property type="entry name" value="Adenine nucleotide alpha hydrolases-like"/>
    <property type="match status" value="1"/>
</dbReference>
<dbReference type="InterPro" id="IPR050128">
    <property type="entry name" value="Sulfate_adenylyltrnsfr_sub2"/>
</dbReference>
<dbReference type="PANTHER" id="PTHR43196:SF2">
    <property type="entry name" value="PHOSPHOADENOSINE PHOSPHOSULFATE REDUCTASE"/>
    <property type="match status" value="1"/>
</dbReference>
<dbReference type="Proteomes" id="UP001185331">
    <property type="component" value="Unassembled WGS sequence"/>
</dbReference>
<name>A0AAE4BNS9_9DEIO</name>
<dbReference type="Pfam" id="PF01507">
    <property type="entry name" value="PAPS_reduct"/>
    <property type="match status" value="1"/>
</dbReference>
<proteinExistence type="predicted"/>
<evidence type="ECO:0000313" key="3">
    <source>
        <dbReference type="Proteomes" id="UP001185331"/>
    </source>
</evidence>